<keyword evidence="1" id="KW-0732">Signal</keyword>
<keyword evidence="3" id="KW-1185">Reference proteome</keyword>
<dbReference type="RefSeq" id="WP_173274056.1">
    <property type="nucleotide sequence ID" value="NZ_AP021889.1"/>
</dbReference>
<feature type="chain" id="PRO_5026011163" evidence="1">
    <location>
        <begin position="19"/>
        <end position="66"/>
    </location>
</feature>
<feature type="signal peptide" evidence="1">
    <location>
        <begin position="1"/>
        <end position="18"/>
    </location>
</feature>
<organism evidence="2 3">
    <name type="scientific">Thiosulfatimonas sediminis</name>
    <dbReference type="NCBI Taxonomy" id="2675054"/>
    <lineage>
        <taxon>Bacteria</taxon>
        <taxon>Pseudomonadati</taxon>
        <taxon>Pseudomonadota</taxon>
        <taxon>Gammaproteobacteria</taxon>
        <taxon>Thiotrichales</taxon>
        <taxon>Piscirickettsiaceae</taxon>
        <taxon>Thiosulfatimonas</taxon>
    </lineage>
</organism>
<name>A0A6F8PXU4_9GAMM</name>
<dbReference type="AlphaFoldDB" id="A0A6F8PXU4"/>
<evidence type="ECO:0000313" key="3">
    <source>
        <dbReference type="Proteomes" id="UP000501726"/>
    </source>
</evidence>
<evidence type="ECO:0000256" key="1">
    <source>
        <dbReference type="SAM" id="SignalP"/>
    </source>
</evidence>
<protein>
    <submittedName>
        <fullName evidence="2">Uncharacterized protein</fullName>
    </submittedName>
</protein>
<gene>
    <name evidence="2" type="ORF">THMIRHAS_23360</name>
</gene>
<dbReference type="Proteomes" id="UP000501726">
    <property type="component" value="Chromosome"/>
</dbReference>
<dbReference type="EMBL" id="AP021889">
    <property type="protein sequence ID" value="BBP46963.1"/>
    <property type="molecule type" value="Genomic_DNA"/>
</dbReference>
<dbReference type="KEGG" id="tse:THMIRHAS_23360"/>
<proteinExistence type="predicted"/>
<accession>A0A6F8PXU4</accession>
<evidence type="ECO:0000313" key="2">
    <source>
        <dbReference type="EMBL" id="BBP46963.1"/>
    </source>
</evidence>
<sequence length="66" mass="7438">MRTLLLVAVTMMPSMAFASAQFEPDSNLLDLPQTVFSVDMEALKSANQQMMDRAKARLNWAWDSSQ</sequence>
<reference evidence="3" key="1">
    <citation type="submission" date="2019-11" db="EMBL/GenBank/DDBJ databases">
        <title>Isolation and characterization of two novel species in the genus Thiomicrorhabdus.</title>
        <authorList>
            <person name="Mochizuki J."/>
            <person name="Kojima H."/>
            <person name="Fukui M."/>
        </authorList>
    </citation>
    <scope>NUCLEOTIDE SEQUENCE [LARGE SCALE GENOMIC DNA]</scope>
    <source>
        <strain evidence="3">aks77</strain>
    </source>
</reference>